<evidence type="ECO:0000313" key="1">
    <source>
        <dbReference type="EMBL" id="KAJ8539268.1"/>
    </source>
</evidence>
<name>A0A9Q1LLP5_9SOLA</name>
<accession>A0A9Q1LLP5</accession>
<proteinExistence type="predicted"/>
<organism evidence="1 2">
    <name type="scientific">Anisodus acutangulus</name>
    <dbReference type="NCBI Taxonomy" id="402998"/>
    <lineage>
        <taxon>Eukaryota</taxon>
        <taxon>Viridiplantae</taxon>
        <taxon>Streptophyta</taxon>
        <taxon>Embryophyta</taxon>
        <taxon>Tracheophyta</taxon>
        <taxon>Spermatophyta</taxon>
        <taxon>Magnoliopsida</taxon>
        <taxon>eudicotyledons</taxon>
        <taxon>Gunneridae</taxon>
        <taxon>Pentapetalae</taxon>
        <taxon>asterids</taxon>
        <taxon>lamiids</taxon>
        <taxon>Solanales</taxon>
        <taxon>Solanaceae</taxon>
        <taxon>Solanoideae</taxon>
        <taxon>Hyoscyameae</taxon>
        <taxon>Anisodus</taxon>
    </lineage>
</organism>
<evidence type="ECO:0000313" key="2">
    <source>
        <dbReference type="Proteomes" id="UP001152561"/>
    </source>
</evidence>
<dbReference type="EMBL" id="JAJAGQ010000016">
    <property type="protein sequence ID" value="KAJ8539268.1"/>
    <property type="molecule type" value="Genomic_DNA"/>
</dbReference>
<sequence length="67" mass="7567">MEIAHCTLLFYVFVWMEEERELIALLSHLHATVEPLSPTPSSRSPELKIKLNFDLSDASIQGVHGAF</sequence>
<dbReference type="AlphaFoldDB" id="A0A9Q1LLP5"/>
<protein>
    <submittedName>
        <fullName evidence="1">Uncharacterized protein</fullName>
    </submittedName>
</protein>
<dbReference type="Proteomes" id="UP001152561">
    <property type="component" value="Unassembled WGS sequence"/>
</dbReference>
<gene>
    <name evidence="1" type="ORF">K7X08_013520</name>
</gene>
<keyword evidence="2" id="KW-1185">Reference proteome</keyword>
<comment type="caution">
    <text evidence="1">The sequence shown here is derived from an EMBL/GenBank/DDBJ whole genome shotgun (WGS) entry which is preliminary data.</text>
</comment>
<reference evidence="2" key="1">
    <citation type="journal article" date="2023" name="Proc. Natl. Acad. Sci. U.S.A.">
        <title>Genomic and structural basis for evolution of tropane alkaloid biosynthesis.</title>
        <authorList>
            <person name="Wanga Y.-J."/>
            <person name="Taina T."/>
            <person name="Yua J.-Y."/>
            <person name="Lia J."/>
            <person name="Xua B."/>
            <person name="Chenc J."/>
            <person name="D'Auriad J.C."/>
            <person name="Huanga J.-P."/>
            <person name="Huanga S.-X."/>
        </authorList>
    </citation>
    <scope>NUCLEOTIDE SEQUENCE [LARGE SCALE GENOMIC DNA]</scope>
    <source>
        <strain evidence="2">cv. KIB-2019</strain>
    </source>
</reference>